<comment type="subcellular location">
    <subcellularLocation>
        <location evidence="1">Cell membrane</location>
        <topology evidence="1">Multi-pass membrane protein</topology>
    </subcellularLocation>
</comment>
<dbReference type="InterPro" id="IPR001633">
    <property type="entry name" value="EAL_dom"/>
</dbReference>
<dbReference type="Gene3D" id="3.30.450.20">
    <property type="entry name" value="PAS domain"/>
    <property type="match status" value="1"/>
</dbReference>
<dbReference type="NCBIfam" id="TIGR00254">
    <property type="entry name" value="GGDEF"/>
    <property type="match status" value="1"/>
</dbReference>
<dbReference type="InterPro" id="IPR043128">
    <property type="entry name" value="Rev_trsase/Diguanyl_cyclase"/>
</dbReference>
<keyword evidence="4 6" id="KW-1133">Transmembrane helix</keyword>
<evidence type="ECO:0000259" key="8">
    <source>
        <dbReference type="PROSITE" id="PS50887"/>
    </source>
</evidence>
<evidence type="ECO:0000313" key="9">
    <source>
        <dbReference type="EMBL" id="HIR06518.1"/>
    </source>
</evidence>
<dbReference type="PROSITE" id="PS50883">
    <property type="entry name" value="EAL"/>
    <property type="match status" value="1"/>
</dbReference>
<dbReference type="InterPro" id="IPR029787">
    <property type="entry name" value="Nucleotide_cyclase"/>
</dbReference>
<reference evidence="9" key="2">
    <citation type="journal article" date="2021" name="PeerJ">
        <title>Extensive microbial diversity within the chicken gut microbiome revealed by metagenomics and culture.</title>
        <authorList>
            <person name="Gilroy R."/>
            <person name="Ravi A."/>
            <person name="Getino M."/>
            <person name="Pursley I."/>
            <person name="Horton D.L."/>
            <person name="Alikhan N.F."/>
            <person name="Baker D."/>
            <person name="Gharbi K."/>
            <person name="Hall N."/>
            <person name="Watson M."/>
            <person name="Adriaenssens E.M."/>
            <person name="Foster-Nyarko E."/>
            <person name="Jarju S."/>
            <person name="Secka A."/>
            <person name="Antonio M."/>
            <person name="Oren A."/>
            <person name="Chaudhuri R.R."/>
            <person name="La Ragione R."/>
            <person name="Hildebrand F."/>
            <person name="Pallen M.J."/>
        </authorList>
    </citation>
    <scope>NUCLEOTIDE SEQUENCE</scope>
    <source>
        <strain evidence="9">CHK180-2868</strain>
    </source>
</reference>
<dbReference type="Pfam" id="PF02743">
    <property type="entry name" value="dCache_1"/>
    <property type="match status" value="1"/>
</dbReference>
<dbReference type="Pfam" id="PF00563">
    <property type="entry name" value="EAL"/>
    <property type="match status" value="1"/>
</dbReference>
<dbReference type="InterPro" id="IPR050706">
    <property type="entry name" value="Cyclic-di-GMP_PDE-like"/>
</dbReference>
<comment type="caution">
    <text evidence="9">The sequence shown here is derived from an EMBL/GenBank/DDBJ whole genome shotgun (WGS) entry which is preliminary data.</text>
</comment>
<dbReference type="InterPro" id="IPR033479">
    <property type="entry name" value="dCache_1"/>
</dbReference>
<dbReference type="PANTHER" id="PTHR33121">
    <property type="entry name" value="CYCLIC DI-GMP PHOSPHODIESTERASE PDEF"/>
    <property type="match status" value="1"/>
</dbReference>
<evidence type="ECO:0000256" key="3">
    <source>
        <dbReference type="ARBA" id="ARBA00022692"/>
    </source>
</evidence>
<dbReference type="EMBL" id="DVGC01000064">
    <property type="protein sequence ID" value="HIR06518.1"/>
    <property type="molecule type" value="Genomic_DNA"/>
</dbReference>
<keyword evidence="3 6" id="KW-0812">Transmembrane</keyword>
<keyword evidence="2" id="KW-1003">Cell membrane</keyword>
<dbReference type="InterPro" id="IPR000160">
    <property type="entry name" value="GGDEF_dom"/>
</dbReference>
<evidence type="ECO:0000313" key="10">
    <source>
        <dbReference type="Proteomes" id="UP000824250"/>
    </source>
</evidence>
<dbReference type="PROSITE" id="PS50887">
    <property type="entry name" value="GGDEF"/>
    <property type="match status" value="1"/>
</dbReference>
<dbReference type="Pfam" id="PF00990">
    <property type="entry name" value="GGDEF"/>
    <property type="match status" value="1"/>
</dbReference>
<evidence type="ECO:0000256" key="1">
    <source>
        <dbReference type="ARBA" id="ARBA00004651"/>
    </source>
</evidence>
<gene>
    <name evidence="9" type="ORF">IAB28_11240</name>
</gene>
<name>A0A9D1A808_9FIRM</name>
<dbReference type="GO" id="GO:0005886">
    <property type="term" value="C:plasma membrane"/>
    <property type="evidence" value="ECO:0007669"/>
    <property type="project" value="UniProtKB-SubCell"/>
</dbReference>
<keyword evidence="5 6" id="KW-0472">Membrane</keyword>
<dbReference type="PANTHER" id="PTHR33121:SF70">
    <property type="entry name" value="SIGNALING PROTEIN YKOW"/>
    <property type="match status" value="1"/>
</dbReference>
<sequence>MSEREIQKRLRKSIYFIVCIGILMVSGCGIFAFFLSNTLEEAVTSNMRDETDEYKKRLHKQLDTDLQLLNSVAEILRHTDLTESEAFPELLDQVNQSNDFLTMSYINADGIGIVATLGKEIETGVRLEDLQEEPREIAQKALNGEECISHMFKGDFSQERVFTYGVPVYRNGVADGALLASTHVEIFSDILSGNQVMGGTGRIHMVSSTGKFLIFTNPVVENRPDTLFGEPYLSGESLKQIPEKMERGEEGFFSFRYHGREYRAFLTPVGVNQWYLVCVNSIEESSRMVLRVVEGAGVLAAVMLILFVFVLIYGYRLAKSGNRNLMKMAYHDALTGALNFSGFQKEAKDRMDENSSCSIVTLNIHQFKFFNEIFGKERADRLLKAVGEQAEKELGERELLCRASADQFYLLLNDTDRTVLSERLNRLMERITCSFGEQGDYQVLLYCGIVISDVNDTVYSLDQMLTHVMFALAKARETHQNTIWFFDSELHKKEVMDNYVEGHMNQALQEKEFRLYLQPKIDLKTDALGGAEALVRWQRHDGTMIFPSQFIPLFEENGFCAKLDMYMVEQVCACLRQWMDAGLTPVPVSVNQSKLTFFMPDYVNRLMELADRYQIPSGLLTLEILEGMALENVDALNRRLEILREKGFHISMDDFGSGYSSLNTLGKLKLDELKLDRGFLLEVSKGDNNSRLIMEQVVTLAKGLSMSAVVEGVETEEHVRLIKELGCDYGQGYVYSRPVPESEFTESWMKKAGINQKTEKN</sequence>
<dbReference type="Gene3D" id="3.30.70.270">
    <property type="match status" value="1"/>
</dbReference>
<organism evidence="9 10">
    <name type="scientific">Candidatus Copromonas faecavium</name>
    <name type="common">nom. illeg.</name>
    <dbReference type="NCBI Taxonomy" id="2840740"/>
    <lineage>
        <taxon>Bacteria</taxon>
        <taxon>Bacillati</taxon>
        <taxon>Bacillota</taxon>
        <taxon>Clostridia</taxon>
        <taxon>Lachnospirales</taxon>
        <taxon>Lachnospiraceae</taxon>
        <taxon>Candidatus Copromonas (nom. illeg.)</taxon>
    </lineage>
</organism>
<dbReference type="Gene3D" id="3.20.20.450">
    <property type="entry name" value="EAL domain"/>
    <property type="match status" value="1"/>
</dbReference>
<dbReference type="GO" id="GO:0071111">
    <property type="term" value="F:cyclic-guanylate-specific phosphodiesterase activity"/>
    <property type="evidence" value="ECO:0007669"/>
    <property type="project" value="InterPro"/>
</dbReference>
<feature type="domain" description="EAL" evidence="7">
    <location>
        <begin position="497"/>
        <end position="752"/>
    </location>
</feature>
<dbReference type="PROSITE" id="PS51257">
    <property type="entry name" value="PROKAR_LIPOPROTEIN"/>
    <property type="match status" value="1"/>
</dbReference>
<evidence type="ECO:0000259" key="7">
    <source>
        <dbReference type="PROSITE" id="PS50883"/>
    </source>
</evidence>
<dbReference type="InterPro" id="IPR035919">
    <property type="entry name" value="EAL_sf"/>
</dbReference>
<evidence type="ECO:0000256" key="4">
    <source>
        <dbReference type="ARBA" id="ARBA00022989"/>
    </source>
</evidence>
<evidence type="ECO:0000256" key="2">
    <source>
        <dbReference type="ARBA" id="ARBA00022475"/>
    </source>
</evidence>
<dbReference type="CDD" id="cd01948">
    <property type="entry name" value="EAL"/>
    <property type="match status" value="1"/>
</dbReference>
<feature type="transmembrane region" description="Helical" evidence="6">
    <location>
        <begin position="14"/>
        <end position="35"/>
    </location>
</feature>
<dbReference type="SUPFAM" id="SSF55073">
    <property type="entry name" value="Nucleotide cyclase"/>
    <property type="match status" value="1"/>
</dbReference>
<feature type="transmembrane region" description="Helical" evidence="6">
    <location>
        <begin position="296"/>
        <end position="318"/>
    </location>
</feature>
<dbReference type="SMART" id="SM00052">
    <property type="entry name" value="EAL"/>
    <property type="match status" value="1"/>
</dbReference>
<reference evidence="9" key="1">
    <citation type="submission" date="2020-10" db="EMBL/GenBank/DDBJ databases">
        <authorList>
            <person name="Gilroy R."/>
        </authorList>
    </citation>
    <scope>NUCLEOTIDE SEQUENCE</scope>
    <source>
        <strain evidence="9">CHK180-2868</strain>
    </source>
</reference>
<evidence type="ECO:0000256" key="5">
    <source>
        <dbReference type="ARBA" id="ARBA00023136"/>
    </source>
</evidence>
<evidence type="ECO:0000256" key="6">
    <source>
        <dbReference type="SAM" id="Phobius"/>
    </source>
</evidence>
<dbReference type="AlphaFoldDB" id="A0A9D1A808"/>
<protein>
    <submittedName>
        <fullName evidence="9">EAL domain-containing protein</fullName>
    </submittedName>
</protein>
<dbReference type="Proteomes" id="UP000824250">
    <property type="component" value="Unassembled WGS sequence"/>
</dbReference>
<proteinExistence type="predicted"/>
<dbReference type="SUPFAM" id="SSF141868">
    <property type="entry name" value="EAL domain-like"/>
    <property type="match status" value="1"/>
</dbReference>
<dbReference type="CDD" id="cd18773">
    <property type="entry name" value="PDC1_HK_sensor"/>
    <property type="match status" value="1"/>
</dbReference>
<dbReference type="CDD" id="cd01949">
    <property type="entry name" value="GGDEF"/>
    <property type="match status" value="1"/>
</dbReference>
<accession>A0A9D1A808</accession>
<dbReference type="SMART" id="SM00267">
    <property type="entry name" value="GGDEF"/>
    <property type="match status" value="1"/>
</dbReference>
<feature type="domain" description="GGDEF" evidence="8">
    <location>
        <begin position="355"/>
        <end position="488"/>
    </location>
</feature>